<keyword evidence="8" id="KW-0675">Receptor</keyword>
<comment type="subcellular location">
    <subcellularLocation>
        <location evidence="1">Cell membrane</location>
        <topology evidence="1">Single-pass type I membrane protein</topology>
    </subcellularLocation>
</comment>
<reference evidence="12" key="1">
    <citation type="submission" date="2023-09" db="UniProtKB">
        <authorList>
            <consortium name="Ensembl"/>
        </authorList>
    </citation>
    <scope>IDENTIFICATION</scope>
</reference>
<dbReference type="Gene3D" id="2.60.40.10">
    <property type="entry name" value="Immunoglobulins"/>
    <property type="match status" value="1"/>
</dbReference>
<dbReference type="GO" id="GO:0042130">
    <property type="term" value="P:negative regulation of T cell proliferation"/>
    <property type="evidence" value="ECO:0007669"/>
    <property type="project" value="TreeGrafter"/>
</dbReference>
<dbReference type="GO" id="GO:0031295">
    <property type="term" value="P:T cell costimulation"/>
    <property type="evidence" value="ECO:0007669"/>
    <property type="project" value="TreeGrafter"/>
</dbReference>
<evidence type="ECO:0000256" key="5">
    <source>
        <dbReference type="ARBA" id="ARBA00022989"/>
    </source>
</evidence>
<dbReference type="STRING" id="303518.ENSPNYP00000007287"/>
<feature type="domain" description="Immunoglobulin" evidence="11">
    <location>
        <begin position="48"/>
        <end position="159"/>
    </location>
</feature>
<evidence type="ECO:0000256" key="10">
    <source>
        <dbReference type="ARBA" id="ARBA00023319"/>
    </source>
</evidence>
<evidence type="ECO:0000256" key="1">
    <source>
        <dbReference type="ARBA" id="ARBA00004251"/>
    </source>
</evidence>
<protein>
    <recommendedName>
        <fullName evidence="11">Immunoglobulin domain-containing protein</fullName>
    </recommendedName>
</protein>
<dbReference type="Ensembl" id="ENSPNYT00000007466.1">
    <property type="protein sequence ID" value="ENSPNYP00000007287.1"/>
    <property type="gene ID" value="ENSPNYG00000005585.1"/>
</dbReference>
<evidence type="ECO:0000256" key="6">
    <source>
        <dbReference type="ARBA" id="ARBA00023136"/>
    </source>
</evidence>
<dbReference type="GO" id="GO:0009897">
    <property type="term" value="C:external side of plasma membrane"/>
    <property type="evidence" value="ECO:0007669"/>
    <property type="project" value="TreeGrafter"/>
</dbReference>
<dbReference type="GeneTree" id="ENSGT01030000234828"/>
<dbReference type="GO" id="GO:0071222">
    <property type="term" value="P:cellular response to lipopolysaccharide"/>
    <property type="evidence" value="ECO:0007669"/>
    <property type="project" value="TreeGrafter"/>
</dbReference>
<dbReference type="GO" id="GO:0042102">
    <property type="term" value="P:positive regulation of T cell proliferation"/>
    <property type="evidence" value="ECO:0007669"/>
    <property type="project" value="TreeGrafter"/>
</dbReference>
<dbReference type="SUPFAM" id="SSF48726">
    <property type="entry name" value="Immunoglobulin"/>
    <property type="match status" value="1"/>
</dbReference>
<keyword evidence="10" id="KW-0393">Immunoglobulin domain</keyword>
<keyword evidence="5" id="KW-1133">Transmembrane helix</keyword>
<keyword evidence="4" id="KW-0732">Signal</keyword>
<keyword evidence="2" id="KW-1003">Cell membrane</keyword>
<keyword evidence="9" id="KW-0325">Glycoprotein</keyword>
<evidence type="ECO:0000256" key="3">
    <source>
        <dbReference type="ARBA" id="ARBA00022692"/>
    </source>
</evidence>
<evidence type="ECO:0000256" key="4">
    <source>
        <dbReference type="ARBA" id="ARBA00022729"/>
    </source>
</evidence>
<dbReference type="InterPro" id="IPR051713">
    <property type="entry name" value="T-cell_Activation_Regulation"/>
</dbReference>
<dbReference type="AlphaFoldDB" id="A0A3B4F9U2"/>
<dbReference type="InterPro" id="IPR036179">
    <property type="entry name" value="Ig-like_dom_sf"/>
</dbReference>
<dbReference type="PANTHER" id="PTHR25466">
    <property type="entry name" value="T-LYMPHOCYTE ACTIVATION ANTIGEN"/>
    <property type="match status" value="1"/>
</dbReference>
<evidence type="ECO:0000259" key="11">
    <source>
        <dbReference type="SMART" id="SM00409"/>
    </source>
</evidence>
<evidence type="ECO:0000256" key="2">
    <source>
        <dbReference type="ARBA" id="ARBA00022475"/>
    </source>
</evidence>
<dbReference type="GO" id="GO:0006955">
    <property type="term" value="P:immune response"/>
    <property type="evidence" value="ECO:0007669"/>
    <property type="project" value="TreeGrafter"/>
</dbReference>
<dbReference type="PANTHER" id="PTHR25466:SF11">
    <property type="entry name" value="GALECTIN 17-RELATED"/>
    <property type="match status" value="1"/>
</dbReference>
<evidence type="ECO:0000313" key="12">
    <source>
        <dbReference type="Ensembl" id="ENSPNYP00000007287.1"/>
    </source>
</evidence>
<evidence type="ECO:0000256" key="9">
    <source>
        <dbReference type="ARBA" id="ARBA00023180"/>
    </source>
</evidence>
<name>A0A3B4F9U2_9CICH</name>
<feature type="domain" description="Immunoglobulin" evidence="11">
    <location>
        <begin position="162"/>
        <end position="249"/>
    </location>
</feature>
<evidence type="ECO:0000256" key="7">
    <source>
        <dbReference type="ARBA" id="ARBA00023157"/>
    </source>
</evidence>
<keyword evidence="6" id="KW-0472">Membrane</keyword>
<organism evidence="12">
    <name type="scientific">Pundamilia nyererei</name>
    <dbReference type="NCBI Taxonomy" id="303518"/>
    <lineage>
        <taxon>Eukaryota</taxon>
        <taxon>Metazoa</taxon>
        <taxon>Chordata</taxon>
        <taxon>Craniata</taxon>
        <taxon>Vertebrata</taxon>
        <taxon>Euteleostomi</taxon>
        <taxon>Actinopterygii</taxon>
        <taxon>Neopterygii</taxon>
        <taxon>Teleostei</taxon>
        <taxon>Neoteleostei</taxon>
        <taxon>Acanthomorphata</taxon>
        <taxon>Ovalentaria</taxon>
        <taxon>Cichlomorphae</taxon>
        <taxon>Cichliformes</taxon>
        <taxon>Cichlidae</taxon>
        <taxon>African cichlids</taxon>
        <taxon>Pseudocrenilabrinae</taxon>
        <taxon>Haplochromini</taxon>
        <taxon>Pundamilia</taxon>
    </lineage>
</organism>
<evidence type="ECO:0000256" key="8">
    <source>
        <dbReference type="ARBA" id="ARBA00023170"/>
    </source>
</evidence>
<accession>A0A3B4F9U2</accession>
<keyword evidence="3" id="KW-0812">Transmembrane</keyword>
<keyword evidence="7" id="KW-1015">Disulfide bond</keyword>
<sequence>MPLGCYVHDCCFLPNVLESRVIYLSQRPTRVFFFCHICRANSYGSHVSISMASMVGGRATLPCLLPRAGDSAVAGTRHVQWAIAFDTVFERRGGEMWQHEDYEGRLTLPEDRLRTGNCSLTIDDVQVRDAGRYDIYTVTARRGSTNTRSFVQTVELSVQDHADSHLCRLGEDAVLQLYTPRSAAVLFQPRNASGWSILWMRAKAISPKLEYNSILEVLTMRRMEASDEGAYKILDRQQHTVGTVQLYVDTRPLRVTRVSVATAGASVTNWSAPTHVTLLFLCSQTFQML</sequence>
<proteinExistence type="predicted"/>
<dbReference type="GO" id="GO:0007166">
    <property type="term" value="P:cell surface receptor signaling pathway"/>
    <property type="evidence" value="ECO:0007669"/>
    <property type="project" value="TreeGrafter"/>
</dbReference>
<dbReference type="SMART" id="SM00409">
    <property type="entry name" value="IG"/>
    <property type="match status" value="2"/>
</dbReference>
<dbReference type="InterPro" id="IPR013783">
    <property type="entry name" value="Ig-like_fold"/>
</dbReference>
<dbReference type="InterPro" id="IPR003599">
    <property type="entry name" value="Ig_sub"/>
</dbReference>